<dbReference type="AlphaFoldDB" id="A0A0G0Q7J6"/>
<evidence type="ECO:0000313" key="2">
    <source>
        <dbReference type="Proteomes" id="UP000034799"/>
    </source>
</evidence>
<accession>A0A0G0Q7J6</accession>
<dbReference type="Proteomes" id="UP000034799">
    <property type="component" value="Unassembled WGS sequence"/>
</dbReference>
<organism evidence="1 2">
    <name type="scientific">candidate division WS6 bacterium GW2011_GWF2_39_15</name>
    <dbReference type="NCBI Taxonomy" id="1619100"/>
    <lineage>
        <taxon>Bacteria</taxon>
        <taxon>Candidatus Dojkabacteria</taxon>
    </lineage>
</organism>
<name>A0A0G0Q7J6_9BACT</name>
<dbReference type="STRING" id="1619100.UT34_C0001G0465"/>
<protein>
    <submittedName>
        <fullName evidence="1">Uncharacterized protein</fullName>
    </submittedName>
</protein>
<proteinExistence type="predicted"/>
<reference evidence="1 2" key="1">
    <citation type="journal article" date="2015" name="Nature">
        <title>rRNA introns, odd ribosomes, and small enigmatic genomes across a large radiation of phyla.</title>
        <authorList>
            <person name="Brown C.T."/>
            <person name="Hug L.A."/>
            <person name="Thomas B.C."/>
            <person name="Sharon I."/>
            <person name="Castelle C.J."/>
            <person name="Singh A."/>
            <person name="Wilkins M.J."/>
            <person name="Williams K.H."/>
            <person name="Banfield J.F."/>
        </authorList>
    </citation>
    <scope>NUCLEOTIDE SEQUENCE [LARGE SCALE GENOMIC DNA]</scope>
</reference>
<comment type="caution">
    <text evidence="1">The sequence shown here is derived from an EMBL/GenBank/DDBJ whole genome shotgun (WGS) entry which is preliminary data.</text>
</comment>
<evidence type="ECO:0000313" key="1">
    <source>
        <dbReference type="EMBL" id="KKR06425.1"/>
    </source>
</evidence>
<sequence>MAIRSLTQKEGSGCFLFGMEAMTRNEGKFDPIIIGRDLSKLEEGLVNQVRNLPAALNSLHEKMTLGGDSYAIEDDMSALYGDLRNLSFSAITALMSVETKFTTMTLLENSPTGCNAVVIDNPNVDLFACYLDGKGILFFRKGNKFDSNSVANGLRDSHYPDRYIVENARGHLVCWVNDYGTLFTPQEYLDFFEEDYKD</sequence>
<dbReference type="EMBL" id="LBWK01000001">
    <property type="protein sequence ID" value="KKR06425.1"/>
    <property type="molecule type" value="Genomic_DNA"/>
</dbReference>
<gene>
    <name evidence="1" type="ORF">UT34_C0001G0465</name>
</gene>